<protein>
    <recommendedName>
        <fullName evidence="2">Calcineurin-like phosphoesterase domain-containing protein</fullName>
    </recommendedName>
</protein>
<dbReference type="Proteomes" id="UP001146120">
    <property type="component" value="Unassembled WGS sequence"/>
</dbReference>
<organism evidence="3 4">
    <name type="scientific">Lagenidium giganteum</name>
    <dbReference type="NCBI Taxonomy" id="4803"/>
    <lineage>
        <taxon>Eukaryota</taxon>
        <taxon>Sar</taxon>
        <taxon>Stramenopiles</taxon>
        <taxon>Oomycota</taxon>
        <taxon>Peronosporomycetes</taxon>
        <taxon>Pythiales</taxon>
        <taxon>Pythiaceae</taxon>
    </lineage>
</organism>
<dbReference type="InterPro" id="IPR004843">
    <property type="entry name" value="Calcineurin-like_PHP"/>
</dbReference>
<dbReference type="EMBL" id="DAKRPA010000006">
    <property type="protein sequence ID" value="DBA04623.1"/>
    <property type="molecule type" value="Genomic_DNA"/>
</dbReference>
<reference evidence="3" key="2">
    <citation type="journal article" date="2023" name="Microbiol Resour">
        <title>Decontamination and Annotation of the Draft Genome Sequence of the Oomycete Lagenidium giganteum ARSEF 373.</title>
        <authorList>
            <person name="Morgan W.R."/>
            <person name="Tartar A."/>
        </authorList>
    </citation>
    <scope>NUCLEOTIDE SEQUENCE</scope>
    <source>
        <strain evidence="3">ARSEF 373</strain>
    </source>
</reference>
<name>A0AAV2ZIX2_9STRA</name>
<gene>
    <name evidence="3" type="ORF">N0F65_012206</name>
</gene>
<evidence type="ECO:0000256" key="1">
    <source>
        <dbReference type="SAM" id="SignalP"/>
    </source>
</evidence>
<dbReference type="InterPro" id="IPR029052">
    <property type="entry name" value="Metallo-depent_PP-like"/>
</dbReference>
<feature type="signal peptide" evidence="1">
    <location>
        <begin position="1"/>
        <end position="20"/>
    </location>
</feature>
<evidence type="ECO:0000313" key="3">
    <source>
        <dbReference type="EMBL" id="DBA04623.1"/>
    </source>
</evidence>
<keyword evidence="1" id="KW-0732">Signal</keyword>
<reference evidence="3" key="1">
    <citation type="submission" date="2022-11" db="EMBL/GenBank/DDBJ databases">
        <authorList>
            <person name="Morgan W.R."/>
            <person name="Tartar A."/>
        </authorList>
    </citation>
    <scope>NUCLEOTIDE SEQUENCE</scope>
    <source>
        <strain evidence="3">ARSEF 373</strain>
    </source>
</reference>
<dbReference type="PANTHER" id="PTHR32440">
    <property type="entry name" value="PHOSPHATASE DCR2-RELATED-RELATED"/>
    <property type="match status" value="1"/>
</dbReference>
<dbReference type="SUPFAM" id="SSF56300">
    <property type="entry name" value="Metallo-dependent phosphatases"/>
    <property type="match status" value="1"/>
</dbReference>
<keyword evidence="4" id="KW-1185">Reference proteome</keyword>
<feature type="chain" id="PRO_5043416262" description="Calcineurin-like phosphoesterase domain-containing protein" evidence="1">
    <location>
        <begin position="21"/>
        <end position="814"/>
    </location>
</feature>
<dbReference type="PANTHER" id="PTHR32440:SF0">
    <property type="entry name" value="PHOSPHATASE DCR2-RELATED"/>
    <property type="match status" value="1"/>
</dbReference>
<dbReference type="GO" id="GO:0005737">
    <property type="term" value="C:cytoplasm"/>
    <property type="evidence" value="ECO:0007669"/>
    <property type="project" value="TreeGrafter"/>
</dbReference>
<dbReference type="Pfam" id="PF00149">
    <property type="entry name" value="Metallophos"/>
    <property type="match status" value="1"/>
</dbReference>
<accession>A0AAV2ZIX2</accession>
<dbReference type="Gene3D" id="3.60.21.10">
    <property type="match status" value="1"/>
</dbReference>
<dbReference type="GO" id="GO:0016788">
    <property type="term" value="F:hydrolase activity, acting on ester bonds"/>
    <property type="evidence" value="ECO:0007669"/>
    <property type="project" value="TreeGrafter"/>
</dbReference>
<sequence length="814" mass="93308">MLCIAQSLLFLLLQIIAVFAFIDSQSDTTRHALDEQHFVLTDVHLTTGEDLDSALDSCAQPGWLPVGVNLADDQASFTPPLLAPFSPYLFTWYWAPRTQFAFLCVRQRHRNDIRPDEQVVRDVMVLRHARACPGDMEQLSQPQPDTRVCVAFARADDALPNERYVIDLTTTAEEFYNHETPGWLTHSISVHLAPPHHWHSDRRVFLSVRKPVRPITRIRFATVEANDPTALFVACQQLAPAHTWERPGFGFLNLPAEQASYGTFCVQHLQIGQEPSQQLVLEDVQLVPCSNHCPRGYRTNKNDDDVVIVGSDYKICARWRTLGSLKTDFVTDLVLHRTKQSPRLVQATDLPGQWVFLPRELNHRRHGTSAFLFIRKTTPPLRDRFLQRHHIRRRNAAVEPMDVMLQRQLNGQADTDAKHRRPPLRAKWHNESNTLSFRVLQIADLHLSGDPNRPCDGAPKSARRDLLEAASKKAADMTKKYWGGHLPKAHGHVHHRHHHHHHHHYLRRGHPYDPLFYSCREVWSLTFLDELLDLEKPDFVVFTGDNVDVYEVESRRVAMDAYSASVEQRGIPWTMVFGNHDTDGGFPLEEMMAIVRDKRFSFAKHGPAHVDGVGNFELNVQAPVDGPWGARDATVFRMYFLDSHEGTSSDDHPAMIAGSAYDWIKESQIEFYRQLVTAHTREEDKVPALMFFHIPLPEYALSSPTTQSGKRLEAVMSPDVNSGLFSALVEMNDVKATFVGHDHYNEYCYKRQGIQLCYGGGIGFGRAYGDGAVDRRARIIEWTVDKHNKRKICSWKRHFHDPRRRRSHEVLYEE</sequence>
<evidence type="ECO:0000259" key="2">
    <source>
        <dbReference type="Pfam" id="PF00149"/>
    </source>
</evidence>
<dbReference type="CDD" id="cd07383">
    <property type="entry name" value="MPP_Dcr2"/>
    <property type="match status" value="1"/>
</dbReference>
<dbReference type="AlphaFoldDB" id="A0AAV2ZIX2"/>
<feature type="domain" description="Calcineurin-like phosphoesterase" evidence="2">
    <location>
        <begin position="438"/>
        <end position="744"/>
    </location>
</feature>
<comment type="caution">
    <text evidence="3">The sequence shown here is derived from an EMBL/GenBank/DDBJ whole genome shotgun (WGS) entry which is preliminary data.</text>
</comment>
<evidence type="ECO:0000313" key="4">
    <source>
        <dbReference type="Proteomes" id="UP001146120"/>
    </source>
</evidence>
<proteinExistence type="predicted"/>